<evidence type="ECO:0000256" key="1">
    <source>
        <dbReference type="SAM" id="MobiDB-lite"/>
    </source>
</evidence>
<name>A0A3L6MX73_FUSOX</name>
<reference evidence="2 3" key="1">
    <citation type="journal article" date="2018" name="Sci. Rep.">
        <title>Characterisation of pathogen-specific regions and novel effector candidates in Fusarium oxysporum f. sp. cepae.</title>
        <authorList>
            <person name="Armitage A.D."/>
            <person name="Taylor A."/>
            <person name="Sobczyk M.K."/>
            <person name="Baxter L."/>
            <person name="Greenfield B.P."/>
            <person name="Bates H.J."/>
            <person name="Wilson F."/>
            <person name="Jackson A.C."/>
            <person name="Ott S."/>
            <person name="Harrison R.J."/>
            <person name="Clarkson J.P."/>
        </authorList>
    </citation>
    <scope>NUCLEOTIDE SEQUENCE [LARGE SCALE GENOMIC DNA]</scope>
    <source>
        <strain evidence="2 3">FoC_Fus2</strain>
    </source>
</reference>
<feature type="compositionally biased region" description="Basic and acidic residues" evidence="1">
    <location>
        <begin position="24"/>
        <end position="33"/>
    </location>
</feature>
<organism evidence="2 3">
    <name type="scientific">Fusarium oxysporum f. sp. cepae</name>
    <dbReference type="NCBI Taxonomy" id="396571"/>
    <lineage>
        <taxon>Eukaryota</taxon>
        <taxon>Fungi</taxon>
        <taxon>Dikarya</taxon>
        <taxon>Ascomycota</taxon>
        <taxon>Pezizomycotina</taxon>
        <taxon>Sordariomycetes</taxon>
        <taxon>Hypocreomycetidae</taxon>
        <taxon>Hypocreales</taxon>
        <taxon>Nectriaceae</taxon>
        <taxon>Fusarium</taxon>
        <taxon>Fusarium oxysporum species complex</taxon>
    </lineage>
</organism>
<evidence type="ECO:0000313" key="2">
    <source>
        <dbReference type="EMBL" id="RKK09105.1"/>
    </source>
</evidence>
<proteinExistence type="predicted"/>
<dbReference type="AlphaFoldDB" id="A0A3L6MX73"/>
<accession>A0A3L6MX73</accession>
<sequence length="58" mass="6676">MIERSTIGRRARCKDKRCQIPGRNPDDDFKPEGQDVDQEETTEMNQNAGNDDTYEVDS</sequence>
<protein>
    <submittedName>
        <fullName evidence="2">Uncharacterized protein</fullName>
    </submittedName>
</protein>
<gene>
    <name evidence="2" type="ORF">BFJ65_g16763</name>
</gene>
<dbReference type="Proteomes" id="UP000270866">
    <property type="component" value="Unassembled WGS sequence"/>
</dbReference>
<dbReference type="EMBL" id="MRCU01000013">
    <property type="protein sequence ID" value="RKK09105.1"/>
    <property type="molecule type" value="Genomic_DNA"/>
</dbReference>
<comment type="caution">
    <text evidence="2">The sequence shown here is derived from an EMBL/GenBank/DDBJ whole genome shotgun (WGS) entry which is preliminary data.</text>
</comment>
<evidence type="ECO:0000313" key="3">
    <source>
        <dbReference type="Proteomes" id="UP000270866"/>
    </source>
</evidence>
<feature type="region of interest" description="Disordered" evidence="1">
    <location>
        <begin position="1"/>
        <end position="58"/>
    </location>
</feature>